<accession>I4YFQ8</accession>
<dbReference type="Proteomes" id="UP000005242">
    <property type="component" value="Unassembled WGS sequence"/>
</dbReference>
<name>I4YFQ8_WALMC</name>
<dbReference type="EMBL" id="JH668227">
    <property type="protein sequence ID" value="EIM22800.1"/>
    <property type="molecule type" value="Genomic_DNA"/>
</dbReference>
<dbReference type="RefSeq" id="XP_006957454.1">
    <property type="nucleotide sequence ID" value="XM_006957392.1"/>
</dbReference>
<organism evidence="1 2">
    <name type="scientific">Wallemia mellicola (strain ATCC MYA-4683 / CBS 633.66)</name>
    <name type="common">Wallemia sebi (CBS 633.66)</name>
    <dbReference type="NCBI Taxonomy" id="671144"/>
    <lineage>
        <taxon>Eukaryota</taxon>
        <taxon>Fungi</taxon>
        <taxon>Dikarya</taxon>
        <taxon>Basidiomycota</taxon>
        <taxon>Wallemiomycotina</taxon>
        <taxon>Wallemiomycetes</taxon>
        <taxon>Wallemiales</taxon>
        <taxon>Wallemiaceae</taxon>
        <taxon>Wallemia</taxon>
    </lineage>
</organism>
<dbReference type="InParanoid" id="I4YFQ8"/>
<dbReference type="GeneID" id="18473643"/>
<proteinExistence type="predicted"/>
<evidence type="ECO:0000313" key="2">
    <source>
        <dbReference type="Proteomes" id="UP000005242"/>
    </source>
</evidence>
<keyword evidence="2" id="KW-1185">Reference proteome</keyword>
<dbReference type="HOGENOM" id="CLU_2591607_0_0_1"/>
<reference evidence="1 2" key="1">
    <citation type="journal article" date="2012" name="Fungal Genet. Biol.">
        <title>The genome of the xerotolerant mold Wallemia sebi reveals adaptations to osmotic stress and suggests cryptic sexual reproduction.</title>
        <authorList>
            <person name="Padamsee M."/>
            <person name="Kumar T.K.A."/>
            <person name="Riley R."/>
            <person name="Binder M."/>
            <person name="Boyd A."/>
            <person name="Calvo A.M."/>
            <person name="Furukawa K."/>
            <person name="Hesse C."/>
            <person name="Hohmann S."/>
            <person name="James T.Y."/>
            <person name="LaButti K."/>
            <person name="Lapidus A."/>
            <person name="Lindquist E."/>
            <person name="Lucas S."/>
            <person name="Miller K."/>
            <person name="Shantappa S."/>
            <person name="Grigoriev I.V."/>
            <person name="Hibbett D.S."/>
            <person name="McLaughlin D.J."/>
            <person name="Spatafora J.W."/>
            <person name="Aime M.C."/>
        </authorList>
    </citation>
    <scope>NUCLEOTIDE SEQUENCE [LARGE SCALE GENOMIC DNA]</scope>
    <source>
        <strain evidence="2">ATCC MYA-4683 / CBS 633.66</strain>
    </source>
</reference>
<evidence type="ECO:0000313" key="1">
    <source>
        <dbReference type="EMBL" id="EIM22800.1"/>
    </source>
</evidence>
<protein>
    <submittedName>
        <fullName evidence="1">Uncharacterized protein</fullName>
    </submittedName>
</protein>
<gene>
    <name evidence="1" type="ORF">WALSEDRAFT_59948</name>
</gene>
<dbReference type="KEGG" id="wse:WALSEDRAFT_59948"/>
<sequence length="80" mass="9408">MFLEHNNNFLVDTLNSQSCNLTFTNVVFTIILRTAFDYVQAGSIVAYTKNKYGPGHYMEEPTHYCCDLKWCFCGLRQRKW</sequence>
<dbReference type="AlphaFoldDB" id="I4YFQ8"/>